<sequence>MTLEGELPRPTCVVLLIDILYFSVIFKLPWAIIDIGYNAVRAVVYECDRLGAPEIFNDKFKSDIINLLNLDNLEVKHQAYLSLQYLIHIFDRLSVTDVKCVATAVLRGHPRAEEFREIVKRKFNINIEVISGDREAYLTAAGLISGINDACGIAADLGGGSLELAQIKDKKVGILKSLPLGTGLITNNHFDDINIISQMIKKEFEGLHCPSLYLIGGALSSKATLATTMQVCRERLGISESSTSFVLPLGASINMDGFAINLALTTIFFAQMMGVDLALHDYLVIIITSTLGSIGGAGIPGASLIMLPMVLSSINLPIEGVAIIAGIDRILDMLRTTINITGDATITLIIDNSEGYFTYDPGFMSTAACKSAMTYIDGDQGILRYRGYDIKTLAEKSSFLEVAYLLLNGELPTINQYKSFSQKITYHSLINEQLRNLFMAFCPSDHPMAIMLAVVGSLSAFYPDFLNVEENERELISIRMIAKMPTIAAMAYKYSIGQPFIYPDNSLDFTENFLYMMFSTPCEKYKVNQVVKKALDKIFILHADHEQNASTSTVRLAGSSGANPFACISTGIASLWGPAHGGANEAVINMLKDIGTINRIPEYIARAKDKNDPFRLMGFGHRVYKSYDPRAIVLRETCKEVLDELGNRNNPLLQIATELEKIALNDQYFIDRKLYPNVDFYSGIIYQAMGIPSQMFTVLFAIARTVGWMGQWKEMHEDPEQKISRPRQLYTGYVQREFMSFDKR</sequence>
<dbReference type="InterPro" id="IPR002020">
    <property type="entry name" value="Citrate_synthase"/>
</dbReference>
<comment type="caution">
    <text evidence="13">Lacks conserved residue(s) required for the propagation of feature annotation.</text>
</comment>
<dbReference type="Gene3D" id="3.30.420.150">
    <property type="entry name" value="Exopolyphosphatase. Domain 2"/>
    <property type="match status" value="1"/>
</dbReference>
<dbReference type="GO" id="GO:0015293">
    <property type="term" value="F:symporter activity"/>
    <property type="evidence" value="ECO:0007669"/>
    <property type="project" value="UniProtKB-UniRule"/>
</dbReference>
<dbReference type="EMBL" id="WJQU01000001">
    <property type="protein sequence ID" value="KAJ6645110.1"/>
    <property type="molecule type" value="Genomic_DNA"/>
</dbReference>
<dbReference type="InterPro" id="IPR016142">
    <property type="entry name" value="Citrate_synth-like_lrg_a-sub"/>
</dbReference>
<accession>A0A9Q0S6B1</accession>
<dbReference type="GO" id="GO:0006099">
    <property type="term" value="P:tricarboxylic acid cycle"/>
    <property type="evidence" value="ECO:0007669"/>
    <property type="project" value="UniProtKB-KW"/>
</dbReference>
<evidence type="ECO:0000256" key="8">
    <source>
        <dbReference type="ARBA" id="ARBA00022679"/>
    </source>
</evidence>
<dbReference type="OrthoDB" id="10039036at2759"/>
<dbReference type="PROSITE" id="PS00480">
    <property type="entry name" value="CITRATE_SYNTHASE"/>
    <property type="match status" value="1"/>
</dbReference>
<keyword evidence="9 13" id="KW-0812">Transmembrane</keyword>
<comment type="similarity">
    <text evidence="4 12">Belongs to the citrate synthase family.</text>
</comment>
<gene>
    <name evidence="15" type="primary">gltA_0</name>
    <name evidence="15" type="ORF">Bhyg_00312</name>
</gene>
<evidence type="ECO:0000256" key="7">
    <source>
        <dbReference type="ARBA" id="ARBA00022532"/>
    </source>
</evidence>
<dbReference type="Proteomes" id="UP001151699">
    <property type="component" value="Chromosome A"/>
</dbReference>
<dbReference type="InterPro" id="IPR036458">
    <property type="entry name" value="Na:dicarbo_symporter_sf"/>
</dbReference>
<dbReference type="CDD" id="cd06114">
    <property type="entry name" value="EcCS_like"/>
    <property type="match status" value="1"/>
</dbReference>
<evidence type="ECO:0000256" key="5">
    <source>
        <dbReference type="ARBA" id="ARBA00011738"/>
    </source>
</evidence>
<organism evidence="15 16">
    <name type="scientific">Pseudolycoriella hygida</name>
    <dbReference type="NCBI Taxonomy" id="35572"/>
    <lineage>
        <taxon>Eukaryota</taxon>
        <taxon>Metazoa</taxon>
        <taxon>Ecdysozoa</taxon>
        <taxon>Arthropoda</taxon>
        <taxon>Hexapoda</taxon>
        <taxon>Insecta</taxon>
        <taxon>Pterygota</taxon>
        <taxon>Neoptera</taxon>
        <taxon>Endopterygota</taxon>
        <taxon>Diptera</taxon>
        <taxon>Nematocera</taxon>
        <taxon>Sciaroidea</taxon>
        <taxon>Sciaridae</taxon>
        <taxon>Pseudolycoriella</taxon>
    </lineage>
</organism>
<protein>
    <recommendedName>
        <fullName evidence="12 13">Multifunctional fusion protein</fullName>
    </recommendedName>
    <domain>
        <recommendedName>
            <fullName evidence="12">Citrate synthase</fullName>
        </recommendedName>
    </domain>
    <domain>
        <recommendedName>
            <fullName evidence="13">Amino acid transporter</fullName>
        </recommendedName>
    </domain>
</protein>
<dbReference type="FunFam" id="1.10.230.10:FF:000002">
    <property type="entry name" value="Citrate synthase"/>
    <property type="match status" value="1"/>
</dbReference>
<keyword evidence="8 12" id="KW-0808">Transferase</keyword>
<dbReference type="InterPro" id="IPR003695">
    <property type="entry name" value="Ppx_GppA_N"/>
</dbReference>
<feature type="transmembrane region" description="Helical" evidence="13">
    <location>
        <begin position="282"/>
        <end position="299"/>
    </location>
</feature>
<evidence type="ECO:0000256" key="3">
    <source>
        <dbReference type="ARBA" id="ARBA00004751"/>
    </source>
</evidence>
<evidence type="ECO:0000256" key="9">
    <source>
        <dbReference type="ARBA" id="ARBA00022692"/>
    </source>
</evidence>
<feature type="domain" description="Ppx/GppA phosphatase N-terminal" evidence="14">
    <location>
        <begin position="57"/>
        <end position="205"/>
    </location>
</feature>
<dbReference type="GO" id="GO:0046912">
    <property type="term" value="F:acyltransferase activity, acyl groups converted into alkyl on transfer"/>
    <property type="evidence" value="ECO:0007669"/>
    <property type="project" value="InterPro"/>
</dbReference>
<comment type="subunit">
    <text evidence="5">Homodimer.</text>
</comment>
<evidence type="ECO:0000256" key="11">
    <source>
        <dbReference type="ARBA" id="ARBA00023136"/>
    </source>
</evidence>
<evidence type="ECO:0000256" key="6">
    <source>
        <dbReference type="ARBA" id="ARBA00022448"/>
    </source>
</evidence>
<proteinExistence type="inferred from homology"/>
<keyword evidence="10 13" id="KW-1133">Transmembrane helix</keyword>
<dbReference type="SUPFAM" id="SSF53067">
    <property type="entry name" value="Actin-like ATPase domain"/>
    <property type="match status" value="2"/>
</dbReference>
<dbReference type="Pfam" id="PF00375">
    <property type="entry name" value="SDF"/>
    <property type="match status" value="1"/>
</dbReference>
<evidence type="ECO:0000256" key="10">
    <source>
        <dbReference type="ARBA" id="ARBA00022989"/>
    </source>
</evidence>
<dbReference type="NCBIfam" id="TIGR01798">
    <property type="entry name" value="cit_synth_I"/>
    <property type="match status" value="1"/>
</dbReference>
<evidence type="ECO:0000313" key="15">
    <source>
        <dbReference type="EMBL" id="KAJ6645110.1"/>
    </source>
</evidence>
<dbReference type="NCBIfam" id="NF004126">
    <property type="entry name" value="PRK05614.1"/>
    <property type="match status" value="1"/>
</dbReference>
<name>A0A9Q0S6B1_9DIPT</name>
<keyword evidence="6 13" id="KW-0813">Transport</keyword>
<dbReference type="InterPro" id="IPR036969">
    <property type="entry name" value="Citrate_synthase_sf"/>
</dbReference>
<comment type="subcellular location">
    <subcellularLocation>
        <location evidence="1 13">Membrane</location>
        <topology evidence="1 13">Multi-pass membrane protein</topology>
    </subcellularLocation>
    <subcellularLocation>
        <location evidence="2">Mitochondrion matrix</location>
    </subcellularLocation>
</comment>
<dbReference type="InterPro" id="IPR010953">
    <property type="entry name" value="Citrate_synthase_typ-I"/>
</dbReference>
<dbReference type="Gene3D" id="1.10.230.10">
    <property type="entry name" value="Cytochrome P450-Terp, domain 2"/>
    <property type="match status" value="1"/>
</dbReference>
<evidence type="ECO:0000313" key="16">
    <source>
        <dbReference type="Proteomes" id="UP001151699"/>
    </source>
</evidence>
<reference evidence="15" key="1">
    <citation type="submission" date="2022-07" db="EMBL/GenBank/DDBJ databases">
        <authorList>
            <person name="Trinca V."/>
            <person name="Uliana J.V.C."/>
            <person name="Torres T.T."/>
            <person name="Ward R.J."/>
            <person name="Monesi N."/>
        </authorList>
    </citation>
    <scope>NUCLEOTIDE SEQUENCE</scope>
    <source>
        <strain evidence="15">HSMRA1968</strain>
        <tissue evidence="15">Whole embryos</tissue>
    </source>
</reference>
<dbReference type="SUPFAM" id="SSF48256">
    <property type="entry name" value="Citrate synthase"/>
    <property type="match status" value="1"/>
</dbReference>
<evidence type="ECO:0000256" key="13">
    <source>
        <dbReference type="RuleBase" id="RU361216"/>
    </source>
</evidence>
<dbReference type="PRINTS" id="PR00143">
    <property type="entry name" value="CITRTSNTHASE"/>
</dbReference>
<keyword evidence="11 13" id="KW-0472">Membrane</keyword>
<dbReference type="Gene3D" id="3.30.420.40">
    <property type="match status" value="1"/>
</dbReference>
<dbReference type="Pfam" id="PF02541">
    <property type="entry name" value="Ppx-GppA"/>
    <property type="match status" value="1"/>
</dbReference>
<comment type="pathway">
    <text evidence="3">Carbohydrate metabolism; tricarboxylic acid cycle; isocitrate from oxaloacetate: step 1/2.</text>
</comment>
<keyword evidence="16" id="KW-1185">Reference proteome</keyword>
<dbReference type="InterPro" id="IPR016143">
    <property type="entry name" value="Citrate_synth-like_sm_a-sub"/>
</dbReference>
<dbReference type="AlphaFoldDB" id="A0A9Q0S6B1"/>
<comment type="caution">
    <text evidence="15">The sequence shown here is derived from an EMBL/GenBank/DDBJ whole genome shotgun (WGS) entry which is preliminary data.</text>
</comment>
<evidence type="ECO:0000256" key="12">
    <source>
        <dbReference type="RuleBase" id="RU000441"/>
    </source>
</evidence>
<dbReference type="InterPro" id="IPR043129">
    <property type="entry name" value="ATPase_NBD"/>
</dbReference>
<dbReference type="Gene3D" id="1.10.3860.10">
    <property type="entry name" value="Sodium:dicarboxylate symporter"/>
    <property type="match status" value="1"/>
</dbReference>
<keyword evidence="7" id="KW-0816">Tricarboxylic acid cycle</keyword>
<dbReference type="PANTHER" id="PTHR42871:SF1">
    <property type="entry name" value="CITRATE SYNTHASE"/>
    <property type="match status" value="1"/>
</dbReference>
<evidence type="ECO:0000256" key="2">
    <source>
        <dbReference type="ARBA" id="ARBA00004305"/>
    </source>
</evidence>
<keyword evidence="13" id="KW-0769">Symport</keyword>
<evidence type="ECO:0000259" key="14">
    <source>
        <dbReference type="Pfam" id="PF02541"/>
    </source>
</evidence>
<dbReference type="Pfam" id="PF00285">
    <property type="entry name" value="Citrate_synt"/>
    <property type="match status" value="1"/>
</dbReference>
<feature type="transmembrane region" description="Helical" evidence="13">
    <location>
        <begin position="245"/>
        <end position="270"/>
    </location>
</feature>
<evidence type="ECO:0000256" key="4">
    <source>
        <dbReference type="ARBA" id="ARBA00010566"/>
    </source>
</evidence>
<comment type="similarity">
    <text evidence="13">Belongs to the dicarboxylate/amino acid:cation symporter (DAACS) (TC 2.A.23) family.</text>
</comment>
<dbReference type="InterPro" id="IPR001991">
    <property type="entry name" value="Na-dicarboxylate_symporter"/>
</dbReference>
<dbReference type="GO" id="GO:0005759">
    <property type="term" value="C:mitochondrial matrix"/>
    <property type="evidence" value="ECO:0007669"/>
    <property type="project" value="UniProtKB-SubCell"/>
</dbReference>
<dbReference type="PANTHER" id="PTHR42871">
    <property type="entry name" value="CITRATE SYNTHASE"/>
    <property type="match status" value="1"/>
</dbReference>
<dbReference type="InterPro" id="IPR019810">
    <property type="entry name" value="Citrate_synthase_AS"/>
</dbReference>
<dbReference type="SUPFAM" id="SSF118215">
    <property type="entry name" value="Proton glutamate symport protein"/>
    <property type="match status" value="1"/>
</dbReference>
<evidence type="ECO:0000256" key="1">
    <source>
        <dbReference type="ARBA" id="ARBA00004141"/>
    </source>
</evidence>
<dbReference type="GO" id="GO:0016020">
    <property type="term" value="C:membrane"/>
    <property type="evidence" value="ECO:0007669"/>
    <property type="project" value="UniProtKB-SubCell"/>
</dbReference>
<dbReference type="Gene3D" id="1.10.580.10">
    <property type="entry name" value="Citrate Synthase, domain 1"/>
    <property type="match status" value="1"/>
</dbReference>